<dbReference type="CDD" id="cd19534">
    <property type="entry name" value="E_NRPS"/>
    <property type="match status" value="1"/>
</dbReference>
<dbReference type="FunFam" id="3.40.50.980:FF:000002">
    <property type="entry name" value="Enterobactin synthetase component F"/>
    <property type="match status" value="1"/>
</dbReference>
<evidence type="ECO:0000256" key="5">
    <source>
        <dbReference type="ARBA" id="ARBA00022598"/>
    </source>
</evidence>
<dbReference type="InterPro" id="IPR000873">
    <property type="entry name" value="AMP-dep_synth/lig_dom"/>
</dbReference>
<dbReference type="FunFam" id="3.30.300.30:FF:000010">
    <property type="entry name" value="Enterobactin synthetase component F"/>
    <property type="match status" value="2"/>
</dbReference>
<dbReference type="SUPFAM" id="SSF52777">
    <property type="entry name" value="CoA-dependent acyltransferases"/>
    <property type="match status" value="6"/>
</dbReference>
<keyword evidence="4" id="KW-0597">Phosphoprotein</keyword>
<evidence type="ECO:0000256" key="3">
    <source>
        <dbReference type="ARBA" id="ARBA00022450"/>
    </source>
</evidence>
<dbReference type="InterPro" id="IPR020806">
    <property type="entry name" value="PKS_PP-bd"/>
</dbReference>
<dbReference type="CDD" id="cd17646">
    <property type="entry name" value="A_NRPS_AB3403-like"/>
    <property type="match status" value="1"/>
</dbReference>
<sequence>MRNTEQLALVQRFVRLPLAQRKAFLEKLGSKGMSFVQLPIPAVQDEFDTIPLSYAQQRQWFLWKFDPSSSAYNIPTALRLKGVLDSEALEAAFNQLIARHQSLRTTFVEEGEQPQQRIAQQQALRLQHSALPANLQGAEQEAWIKAFVESETQQPFDLASGPLLRVCLLQVAQDEHVLVLTVHHIVADGWSMPVMVEELIQLYAAQREGRDAELAVLPIQYADYAIWQRSWMEAGERERQLAYWTAQLGDEQPVLELPSDRPRPAVQSLRGATLAVPLAEHLSAGLKQLAQQQGVTPFMLLLASFQTLLHRYSGQNDIRVGVPIANRNRVETERLIGFFVNTQILRARFDQQPTFSALLQQVKQASLDAQVYQDLPFDQLVEALHPERSMSHNPLFQVLFNYQRDAGRGATSQNLAGLQVEGLGWENNTAQFDLTLDVVETEGGLNASLSYATDLFDASTVERMAGHWLNLLQAVVSQPQLAVGELPMLDASEMTHTLRAWNQTTTHYPNPLPVHQLFEEQAALKPESIALLFGEQQLTYDQLNRRTNQLAHKLIELGVGPEVMVGIAAERSLDMVIGLMAILKAGGAYVPLDPEYPQDRLSYMFEDSGIDLLLTQEPLLSGLPVFGGQTLLLEADVSTYSDANPQIEVLAENLAYVIYTSGSTGKPKGAGNRHIALHNRLAWMQEAYPLDASDTVLQKTPFSFDVSVWEFFWPLMTGARLAIAAPGEHREPEKLIATIQRHQVTTLHFVPSMLQVFIHEPGVERCTHLKQIMCSGEALQVDAQLQVFARLPAAQLYNLYGPTEAAIDVTHWTCVDEGLDSVPIGQPIANLYTHILDTSLNPVPQGATGELVLGGLGLARGYHRRPALTAERFIPDPFAEVPGSRLYRTGDLSSYRATGVIEYKGRIDHQVKIRGLRIELGEIEARLLEQETVRETVVLALEGVGGLQLVGYVVPNVFSADADVQAALREDLKAKLKENLPDYMVPAHLLFLENLPVTPNGKLDRRALPAPDASQLQQAYIAPQSELEQRIASIWQDVLRLEKVGITDNFFELGGDSIISIQVVSRARQAGIRFTPKELFQHQTVCSLAAVARLDDVASTTDSSPLEGELGLLPIQRWFFEEDIPERHHWNQSILLRPTELIDAKLCEQALDEVLKHHDALRQTFNERPSGWRTEYGVMPKYADSSPESSAFWHTDAIDLTELEQWGVRAQSSLRLGDGPLLRVVLMGLKDGSQRLLLVAHHLVIDGVSWRILLEDLRTAYLQLSEKIPVRLPFKTSSVKDWSLQIQAYADSEVLQQELDYWKEQSSDVIQDLPDVNVQGAPLCEQAVSVYTVLSQDLTQKLLQQAPSAYRTQVNDLLLTALARVISRWTGTSSVLLQLEGHGREELFKDADLTRTIGWFTSMFPVKLTPAETIGCSIKEIKEQLRAIPNKGIGYGILRYLGNADTQQMLSALATPRITFNYLGQFDSSFDEKTSLFLPSGEQRGSERSPKSPLGNWLSLNGEVFGGQLSMGWTFSAQMFARECIKKLADEYAQELEFLIEHCISIESPGVTPSDFPLAGLTQGQLDTLPFACNNIQDIYPLSPMQQGILFHSLSENAEGSYINQMRMDVEGLNCEAMIMAWQASLNSHDILRTAFLWQGGLERPVQCVHRDVDLPFVELDWRSREDVKAHLDCLADEQKSKGFDLLAPPLLRVAAVRIEDDRFHLIYTFHHILMDGWSNSQLQGELLQRYAGQSPVPQSLHYRDYIAWLQDRDPRISERFWKEQLASLQAPTYLSGALSDSASADATSYGNVFKIIDPVLTKRLGEFARQQRVTLNTMVQAAWCLLLQRYTGQQTVAFGATVAGRPTELDGIEQQVGLFINTLPVISTPLPEYQIGDWLRSLQELNLELREHEHTPLFEIQRWAGLSGGALFDTLLVFENYPLSEALEKGAPKGLRFSNVGSHEQNSYPLTLLVDLGDVLSLHFSYAKSLLSNASVQAIGTHLQMLLLSFVEQSQECLGSLNMMAHSERQRILHDWNAEEEGGNYPQCIHHLIEKQAALNPDVTALIDGQEVVSYRQLNEAANRLTYRLHELGVGPEVCVGVALQRNTNMVVALLAVLKSGGAYVPLDPNYPAQRLSHMIQDSRAQVLLTDNSSLSALPEFAGNLVLVGESLECEHGSIENPQSGCTPQNLAYVIYTSGSTGKPKGVAITHDNVAALVRWTQETYKKEQMRGVLASTSICFDLSVWELFVTLACGGYFVLARNALELPDLPARDEVCLINTVPSAASALLSNHQIPTSVKTINLAGEPLRQNLVDRLYAETSITQVNDLYGPSEDTTYSTHARRERGGQANIGRPLLATQSYILSLDFQPAPLMTASELYLSGAGVTRGYLGQPALTALRYLPNPYGKPGSRLYRTGDLTRYDADGVIQYVGRIDHQVKVRGFRIELGEIESHLLSLSEVKDAVVIALDTPSGAQLVAYIVASETVVTDTQEEVSLRREVVRSNLKQHLPDFMQPTHLLFLEQLPQTPNGKLDRKALPRPDEVAMNIYLAPRTVLEQRIADLWGAILGVEKIGVNDHFFELGGHSLLVTQLVSRLQLEFGLNPGMQLVFQFPLLGQFVEQLEKKSESLNVEKLNTLHLLFDELEEI</sequence>
<dbReference type="Pfam" id="PF00668">
    <property type="entry name" value="Condensation"/>
    <property type="match status" value="3"/>
</dbReference>
<dbReference type="SMART" id="SM00823">
    <property type="entry name" value="PKS_PP"/>
    <property type="match status" value="2"/>
</dbReference>
<dbReference type="Gene3D" id="3.30.300.30">
    <property type="match status" value="2"/>
</dbReference>
<dbReference type="PROSITE" id="PS00012">
    <property type="entry name" value="PHOSPHOPANTETHEINE"/>
    <property type="match status" value="2"/>
</dbReference>
<comment type="similarity">
    <text evidence="2">Belongs to the ATP-dependent AMP-binding enzyme family.</text>
</comment>
<keyword evidence="5" id="KW-0436">Ligase</keyword>
<dbReference type="InterPro" id="IPR023213">
    <property type="entry name" value="CAT-like_dom_sf"/>
</dbReference>
<dbReference type="GO" id="GO:0016874">
    <property type="term" value="F:ligase activity"/>
    <property type="evidence" value="ECO:0007669"/>
    <property type="project" value="UniProtKB-KW"/>
</dbReference>
<dbReference type="FunFam" id="3.40.50.12780:FF:000012">
    <property type="entry name" value="Non-ribosomal peptide synthetase"/>
    <property type="match status" value="1"/>
</dbReference>
<dbReference type="PROSITE" id="PS00455">
    <property type="entry name" value="AMP_BINDING"/>
    <property type="match status" value="2"/>
</dbReference>
<dbReference type="FunFam" id="3.40.50.980:FF:000001">
    <property type="entry name" value="Non-ribosomal peptide synthetase"/>
    <property type="match status" value="2"/>
</dbReference>
<proteinExistence type="inferred from homology"/>
<dbReference type="InterPro" id="IPR025110">
    <property type="entry name" value="AMP-bd_C"/>
</dbReference>
<name>A0A9X1Z1G5_9PSED</name>
<dbReference type="EMBL" id="JALQCW010000073">
    <property type="protein sequence ID" value="MCK9800867.1"/>
    <property type="molecule type" value="Genomic_DNA"/>
</dbReference>
<dbReference type="Gene3D" id="2.30.38.10">
    <property type="entry name" value="Luciferase, Domain 3"/>
    <property type="match status" value="2"/>
</dbReference>
<evidence type="ECO:0000313" key="7">
    <source>
        <dbReference type="EMBL" id="MCK9800867.1"/>
    </source>
</evidence>
<dbReference type="Gene3D" id="3.30.559.10">
    <property type="entry name" value="Chloramphenicol acetyltransferase-like domain"/>
    <property type="match status" value="3"/>
</dbReference>
<evidence type="ECO:0000259" key="6">
    <source>
        <dbReference type="PROSITE" id="PS50075"/>
    </source>
</evidence>
<dbReference type="Proteomes" id="UP001155059">
    <property type="component" value="Unassembled WGS sequence"/>
</dbReference>
<feature type="domain" description="Carrier" evidence="6">
    <location>
        <begin position="1022"/>
        <end position="1096"/>
    </location>
</feature>
<dbReference type="NCBIfam" id="TIGR01720">
    <property type="entry name" value="NRPS-para261"/>
    <property type="match status" value="1"/>
</dbReference>
<comment type="caution">
    <text evidence="7">The sequence shown here is derived from an EMBL/GenBank/DDBJ whole genome shotgun (WGS) entry which is preliminary data.</text>
</comment>
<dbReference type="PANTHER" id="PTHR45398">
    <property type="match status" value="1"/>
</dbReference>
<dbReference type="InterPro" id="IPR036736">
    <property type="entry name" value="ACP-like_sf"/>
</dbReference>
<accession>A0A9X1Z1G5</accession>
<organism evidence="7 8">
    <name type="scientific">Pseudomonas morbosilactucae</name>
    <dbReference type="NCBI Taxonomy" id="2938197"/>
    <lineage>
        <taxon>Bacteria</taxon>
        <taxon>Pseudomonadati</taxon>
        <taxon>Pseudomonadota</taxon>
        <taxon>Gammaproteobacteria</taxon>
        <taxon>Pseudomonadales</taxon>
        <taxon>Pseudomonadaceae</taxon>
        <taxon>Pseudomonas</taxon>
    </lineage>
</organism>
<dbReference type="CDD" id="cd19531">
    <property type="entry name" value="LCL_NRPS-like"/>
    <property type="match status" value="1"/>
</dbReference>
<reference evidence="7 8" key="2">
    <citation type="journal article" date="2023" name="Plant Pathol.">
        <title>Dismantling and reorganizing Pseudomonas marginalis sensu#lato.</title>
        <authorList>
            <person name="Sawada H."/>
            <person name="Fujikawa T."/>
            <person name="Satou M."/>
        </authorList>
    </citation>
    <scope>NUCLEOTIDE SEQUENCE [LARGE SCALE GENOMIC DNA]</scope>
    <source>
        <strain evidence="7 8">MAFF 302030</strain>
    </source>
</reference>
<dbReference type="FunFam" id="3.30.559.30:FF:000001">
    <property type="entry name" value="Non-ribosomal peptide synthetase"/>
    <property type="match status" value="1"/>
</dbReference>
<dbReference type="GO" id="GO:0044550">
    <property type="term" value="P:secondary metabolite biosynthetic process"/>
    <property type="evidence" value="ECO:0007669"/>
    <property type="project" value="UniProtKB-ARBA"/>
</dbReference>
<evidence type="ECO:0000256" key="2">
    <source>
        <dbReference type="ARBA" id="ARBA00006432"/>
    </source>
</evidence>
<dbReference type="InterPro" id="IPR001242">
    <property type="entry name" value="Condensation_dom"/>
</dbReference>
<evidence type="ECO:0000256" key="4">
    <source>
        <dbReference type="ARBA" id="ARBA00022553"/>
    </source>
</evidence>
<dbReference type="FunFam" id="3.30.559.10:FF:000012">
    <property type="entry name" value="Non-ribosomal peptide synthetase"/>
    <property type="match status" value="1"/>
</dbReference>
<dbReference type="SUPFAM" id="SSF47336">
    <property type="entry name" value="ACP-like"/>
    <property type="match status" value="2"/>
</dbReference>
<dbReference type="NCBIfam" id="NF003417">
    <property type="entry name" value="PRK04813.1"/>
    <property type="match status" value="2"/>
</dbReference>
<dbReference type="InterPro" id="IPR010071">
    <property type="entry name" value="AA_adenyl_dom"/>
</dbReference>
<dbReference type="SUPFAM" id="SSF56801">
    <property type="entry name" value="Acetyl-CoA synthetase-like"/>
    <property type="match status" value="2"/>
</dbReference>
<dbReference type="CDD" id="cd19543">
    <property type="entry name" value="DCL_NRPS"/>
    <property type="match status" value="1"/>
</dbReference>
<evidence type="ECO:0000313" key="8">
    <source>
        <dbReference type="Proteomes" id="UP001155059"/>
    </source>
</evidence>
<dbReference type="Gene3D" id="3.40.50.980">
    <property type="match status" value="4"/>
</dbReference>
<dbReference type="PANTHER" id="PTHR45398:SF1">
    <property type="entry name" value="ENZYME, PUTATIVE (JCVI)-RELATED"/>
    <property type="match status" value="1"/>
</dbReference>
<reference evidence="7 8" key="1">
    <citation type="journal article" date="2022" name="Int. J. Syst. Evol. Microbiol.">
        <title>Pseudomonas aegrilactucae sp. nov. and Pseudomonas morbosilactucae sp. nov., pathogens causing bacterial rot of lettuce in Japan.</title>
        <authorList>
            <person name="Sawada H."/>
            <person name="Fujikawa T."/>
            <person name="Satou M."/>
        </authorList>
    </citation>
    <scope>NUCLEOTIDE SEQUENCE [LARGE SCALE GENOMIC DNA]</scope>
    <source>
        <strain evidence="7 8">MAFF 302030</strain>
    </source>
</reference>
<dbReference type="InterPro" id="IPR020845">
    <property type="entry name" value="AMP-binding_CS"/>
</dbReference>
<dbReference type="InterPro" id="IPR045851">
    <property type="entry name" value="AMP-bd_C_sf"/>
</dbReference>
<dbReference type="Pfam" id="PF00501">
    <property type="entry name" value="AMP-binding"/>
    <property type="match status" value="2"/>
</dbReference>
<comment type="cofactor">
    <cofactor evidence="1">
        <name>pantetheine 4'-phosphate</name>
        <dbReference type="ChEBI" id="CHEBI:47942"/>
    </cofactor>
</comment>
<dbReference type="FunFam" id="1.10.1200.10:FF:000005">
    <property type="entry name" value="Nonribosomal peptide synthetase 1"/>
    <property type="match status" value="1"/>
</dbReference>
<gene>
    <name evidence="7" type="ORF">M1B34_25085</name>
</gene>
<dbReference type="NCBIfam" id="TIGR01733">
    <property type="entry name" value="AA-adenyl-dom"/>
    <property type="match status" value="2"/>
</dbReference>
<protein>
    <submittedName>
        <fullName evidence="7">Amino acid adenylation domain-containing protein</fullName>
    </submittedName>
</protein>
<dbReference type="Pfam" id="PF00550">
    <property type="entry name" value="PP-binding"/>
    <property type="match status" value="2"/>
</dbReference>
<keyword evidence="3" id="KW-0596">Phosphopantetheine</keyword>
<dbReference type="InterPro" id="IPR010060">
    <property type="entry name" value="NRPS_synth"/>
</dbReference>
<dbReference type="GO" id="GO:0043041">
    <property type="term" value="P:amino acid activation for nonribosomal peptide biosynthetic process"/>
    <property type="evidence" value="ECO:0007669"/>
    <property type="project" value="UniProtKB-ARBA"/>
</dbReference>
<dbReference type="Gene3D" id="1.10.1200.10">
    <property type="entry name" value="ACP-like"/>
    <property type="match status" value="2"/>
</dbReference>
<dbReference type="Pfam" id="PF13193">
    <property type="entry name" value="AMP-binding_C"/>
    <property type="match status" value="2"/>
</dbReference>
<dbReference type="PROSITE" id="PS50075">
    <property type="entry name" value="CARRIER"/>
    <property type="match status" value="2"/>
</dbReference>
<dbReference type="InterPro" id="IPR009081">
    <property type="entry name" value="PP-bd_ACP"/>
</dbReference>
<dbReference type="GO" id="GO:0031177">
    <property type="term" value="F:phosphopantetheine binding"/>
    <property type="evidence" value="ECO:0007669"/>
    <property type="project" value="InterPro"/>
</dbReference>
<dbReference type="Gene3D" id="3.30.559.30">
    <property type="entry name" value="Nonribosomal peptide synthetase, condensation domain"/>
    <property type="match status" value="3"/>
</dbReference>
<dbReference type="InterPro" id="IPR006162">
    <property type="entry name" value="Ppantetheine_attach_site"/>
</dbReference>
<feature type="domain" description="Carrier" evidence="6">
    <location>
        <begin position="2531"/>
        <end position="2606"/>
    </location>
</feature>
<evidence type="ECO:0000256" key="1">
    <source>
        <dbReference type="ARBA" id="ARBA00001957"/>
    </source>
</evidence>